<dbReference type="EMBL" id="CP035758">
    <property type="protein sequence ID" value="QBD76723.1"/>
    <property type="molecule type" value="Genomic_DNA"/>
</dbReference>
<evidence type="ECO:0000256" key="2">
    <source>
        <dbReference type="ARBA" id="ARBA00022963"/>
    </source>
</evidence>
<keyword evidence="3" id="KW-0443">Lipid metabolism</keyword>
<dbReference type="GO" id="GO:0016042">
    <property type="term" value="P:lipid catabolic process"/>
    <property type="evidence" value="ECO:0007669"/>
    <property type="project" value="UniProtKB-KW"/>
</dbReference>
<dbReference type="InterPro" id="IPR029058">
    <property type="entry name" value="AB_hydrolase_fold"/>
</dbReference>
<organism evidence="4 5">
    <name type="scientific">Ktedonosporobacter rubrisoli</name>
    <dbReference type="NCBI Taxonomy" id="2509675"/>
    <lineage>
        <taxon>Bacteria</taxon>
        <taxon>Bacillati</taxon>
        <taxon>Chloroflexota</taxon>
        <taxon>Ktedonobacteria</taxon>
        <taxon>Ktedonobacterales</taxon>
        <taxon>Ktedonosporobacteraceae</taxon>
        <taxon>Ktedonosporobacter</taxon>
    </lineage>
</organism>
<dbReference type="AlphaFoldDB" id="A0A4P6JNH6"/>
<dbReference type="RefSeq" id="WP_129887777.1">
    <property type="nucleotide sequence ID" value="NZ_CP035758.1"/>
</dbReference>
<evidence type="ECO:0000313" key="5">
    <source>
        <dbReference type="Proteomes" id="UP000290365"/>
    </source>
</evidence>
<dbReference type="GO" id="GO:0003847">
    <property type="term" value="F:1-alkyl-2-acetylglycerophosphocholine esterase activity"/>
    <property type="evidence" value="ECO:0007669"/>
    <property type="project" value="TreeGrafter"/>
</dbReference>
<evidence type="ECO:0000256" key="1">
    <source>
        <dbReference type="ARBA" id="ARBA00022801"/>
    </source>
</evidence>
<gene>
    <name evidence="4" type="ORF">EPA93_12195</name>
</gene>
<evidence type="ECO:0000313" key="4">
    <source>
        <dbReference type="EMBL" id="QBD76723.1"/>
    </source>
</evidence>
<evidence type="ECO:0000256" key="3">
    <source>
        <dbReference type="ARBA" id="ARBA00023098"/>
    </source>
</evidence>
<accession>A0A4P6JNH6</accession>
<dbReference type="PANTHER" id="PTHR10272">
    <property type="entry name" value="PLATELET-ACTIVATING FACTOR ACETYLHYDROLASE"/>
    <property type="match status" value="1"/>
</dbReference>
<name>A0A4P6JNH6_KTERU</name>
<dbReference type="OrthoDB" id="9814760at2"/>
<keyword evidence="5" id="KW-1185">Reference proteome</keyword>
<dbReference type="PANTHER" id="PTHR10272:SF0">
    <property type="entry name" value="PLATELET-ACTIVATING FACTOR ACETYLHYDROLASE"/>
    <property type="match status" value="1"/>
</dbReference>
<dbReference type="Pfam" id="PF03403">
    <property type="entry name" value="PAF-AH_p_II"/>
    <property type="match status" value="2"/>
</dbReference>
<protein>
    <submittedName>
        <fullName evidence="4">Alpha/beta hydrolase</fullName>
    </submittedName>
</protein>
<keyword evidence="2" id="KW-0442">Lipid degradation</keyword>
<proteinExistence type="predicted"/>
<keyword evidence="1 4" id="KW-0378">Hydrolase</keyword>
<dbReference type="Gene3D" id="3.40.50.1820">
    <property type="entry name" value="alpha/beta hydrolase"/>
    <property type="match status" value="1"/>
</dbReference>
<sequence length="405" mass="44878">MPSHVPFRKWLKILAKIFLGLLLILVLIIASGIAFIAVRSHQTVMLPTPTGPYAVGRMEYDWTDQSREDSLAPRPGTKRELVVWAWYPAVRPTGAQTAPYLPPKWGDLNDQQHSAAFGLKIVQSYDSIQTHSFAHAQLATNEARYPVLIFEPGMGNIPAQYTTLIEDLASHGYIIFAINPTYSANMIVFPDGRVAEATNAGKPGDNDNLEVKGNKIVSVWARDVIFTMNQLEHLNATAGNMWSQHLDLTRLGIFGHSFGGATSAQVCHMDTRCKAGIDLDGTLLGDVLQTGLTKPFMVIQSEENPCDADCHTFQQGVQAILRTVPAGEAYHLNIKDTRHFNFSDYAAYFSPLRLLDMLGPIDGVRGLQITRAYVRAFFDKYLNNTPSPLLQGPTSAYPEVQFFKP</sequence>
<dbReference type="SUPFAM" id="SSF53474">
    <property type="entry name" value="alpha/beta-Hydrolases"/>
    <property type="match status" value="1"/>
</dbReference>
<dbReference type="Proteomes" id="UP000290365">
    <property type="component" value="Chromosome"/>
</dbReference>
<reference evidence="4 5" key="1">
    <citation type="submission" date="2019-01" db="EMBL/GenBank/DDBJ databases">
        <title>Ktedonosporobacter rubrisoli SCAWS-G2.</title>
        <authorList>
            <person name="Huang Y."/>
            <person name="Yan B."/>
        </authorList>
    </citation>
    <scope>NUCLEOTIDE SEQUENCE [LARGE SCALE GENOMIC DNA]</scope>
    <source>
        <strain evidence="4 5">SCAWS-G2</strain>
    </source>
</reference>
<dbReference type="KEGG" id="kbs:EPA93_12195"/>